<feature type="signal peptide" evidence="2">
    <location>
        <begin position="1"/>
        <end position="19"/>
    </location>
</feature>
<sequence>MRFSHVAVALLPAAGLGAAAVELLTDINQISRNWGQISPYADNADDYFGVEYVGLPEGCQIESASILQRHAQRFQGSGADDGGNDFNFAQKVSNFTSSNANASFTGPLAFLNNYRYNLNANGLLTGLGAVTEFNSGVMFWNRYGRILYNATVAQLAYNASFPNGTAREPVVLRTTSQSRIQNSQINWALGFFGTSFQATPDPTLENATEPFKVVIIPEGGSENNTLASYDSCFNDYDPVEGYLGDLDLFTYIPKYLGGATRRLQKYVPSGFQLNVNDTYAMQSICAYEYTFMGMSDFCTLFTAEEWAGFENSLDIEYYYDYSFGNPTGRAEGIGYVQELIARLTNTYITSSNSSVNSTLDDNATTFPLGQKFYADFSHDDIIISVLTALSLDYIHDPPSLTQYPPNPNRKFILSHLTPFGARLVTETIGCAVPDPHPVKDFRVQYTPEQYGYDASNATHKFIRMRLNNGILPLNTIRGGHCGNATTGRIDGMCAMNDFLQSQANSYALSNYQYACFGNYTITNATSGKDYDGTIFPSAARKP</sequence>
<dbReference type="CDD" id="cd07061">
    <property type="entry name" value="HP_HAP_like"/>
    <property type="match status" value="1"/>
</dbReference>
<gene>
    <name evidence="3" type="ORF">M430DRAFT_104708</name>
</gene>
<evidence type="ECO:0008006" key="5">
    <source>
        <dbReference type="Google" id="ProtNLM"/>
    </source>
</evidence>
<evidence type="ECO:0000256" key="1">
    <source>
        <dbReference type="ARBA" id="ARBA00022801"/>
    </source>
</evidence>
<dbReference type="InterPro" id="IPR000560">
    <property type="entry name" value="His_Pase_clade-2"/>
</dbReference>
<keyword evidence="1" id="KW-0378">Hydrolase</keyword>
<dbReference type="SUPFAM" id="SSF53254">
    <property type="entry name" value="Phosphoglycerate mutase-like"/>
    <property type="match status" value="1"/>
</dbReference>
<organism evidence="3 4">
    <name type="scientific">Amorphotheca resinae ATCC 22711</name>
    <dbReference type="NCBI Taxonomy" id="857342"/>
    <lineage>
        <taxon>Eukaryota</taxon>
        <taxon>Fungi</taxon>
        <taxon>Dikarya</taxon>
        <taxon>Ascomycota</taxon>
        <taxon>Pezizomycotina</taxon>
        <taxon>Leotiomycetes</taxon>
        <taxon>Helotiales</taxon>
        <taxon>Amorphothecaceae</taxon>
        <taxon>Amorphotheca</taxon>
    </lineage>
</organism>
<dbReference type="InParanoid" id="A0A2T3AYJ5"/>
<accession>A0A2T3AYJ5</accession>
<reference evidence="3 4" key="1">
    <citation type="journal article" date="2018" name="New Phytol.">
        <title>Comparative genomics and transcriptomics depict ericoid mycorrhizal fungi as versatile saprotrophs and plant mutualists.</title>
        <authorList>
            <person name="Martino E."/>
            <person name="Morin E."/>
            <person name="Grelet G.A."/>
            <person name="Kuo A."/>
            <person name="Kohler A."/>
            <person name="Daghino S."/>
            <person name="Barry K.W."/>
            <person name="Cichocki N."/>
            <person name="Clum A."/>
            <person name="Dockter R.B."/>
            <person name="Hainaut M."/>
            <person name="Kuo R.C."/>
            <person name="LaButti K."/>
            <person name="Lindahl B.D."/>
            <person name="Lindquist E.A."/>
            <person name="Lipzen A."/>
            <person name="Khouja H.R."/>
            <person name="Magnuson J."/>
            <person name="Murat C."/>
            <person name="Ohm R.A."/>
            <person name="Singer S.W."/>
            <person name="Spatafora J.W."/>
            <person name="Wang M."/>
            <person name="Veneault-Fourrey C."/>
            <person name="Henrissat B."/>
            <person name="Grigoriev I.V."/>
            <person name="Martin F.M."/>
            <person name="Perotto S."/>
        </authorList>
    </citation>
    <scope>NUCLEOTIDE SEQUENCE [LARGE SCALE GENOMIC DNA]</scope>
    <source>
        <strain evidence="3 4">ATCC 22711</strain>
    </source>
</reference>
<dbReference type="GO" id="GO:0003993">
    <property type="term" value="F:acid phosphatase activity"/>
    <property type="evidence" value="ECO:0007669"/>
    <property type="project" value="TreeGrafter"/>
</dbReference>
<keyword evidence="2" id="KW-0732">Signal</keyword>
<dbReference type="Proteomes" id="UP000241818">
    <property type="component" value="Unassembled WGS sequence"/>
</dbReference>
<dbReference type="RefSeq" id="XP_024719745.1">
    <property type="nucleotide sequence ID" value="XM_024860945.1"/>
</dbReference>
<dbReference type="FunCoup" id="A0A2T3AYJ5">
    <property type="interactions" value="434"/>
</dbReference>
<dbReference type="Gene3D" id="3.40.50.1240">
    <property type="entry name" value="Phosphoglycerate mutase-like"/>
    <property type="match status" value="1"/>
</dbReference>
<feature type="chain" id="PRO_5015591850" description="3-phytase" evidence="2">
    <location>
        <begin position="20"/>
        <end position="542"/>
    </location>
</feature>
<dbReference type="PANTHER" id="PTHR20963">
    <property type="entry name" value="MULTIPLE INOSITOL POLYPHOSPHATE PHOSPHATASE-RELATED"/>
    <property type="match status" value="1"/>
</dbReference>
<name>A0A2T3AYJ5_AMORE</name>
<proteinExistence type="predicted"/>
<dbReference type="PANTHER" id="PTHR20963:SF43">
    <property type="entry name" value="PUTATIVE (AFU_ORTHOLOGUE AFUA_7G01240)-RELATED"/>
    <property type="match status" value="1"/>
</dbReference>
<dbReference type="InterPro" id="IPR029033">
    <property type="entry name" value="His_PPase_superfam"/>
</dbReference>
<dbReference type="EMBL" id="KZ679013">
    <property type="protein sequence ID" value="PSS15146.1"/>
    <property type="molecule type" value="Genomic_DNA"/>
</dbReference>
<dbReference type="AlphaFoldDB" id="A0A2T3AYJ5"/>
<evidence type="ECO:0000313" key="4">
    <source>
        <dbReference type="Proteomes" id="UP000241818"/>
    </source>
</evidence>
<dbReference type="STRING" id="857342.A0A2T3AYJ5"/>
<keyword evidence="4" id="KW-1185">Reference proteome</keyword>
<evidence type="ECO:0000256" key="2">
    <source>
        <dbReference type="SAM" id="SignalP"/>
    </source>
</evidence>
<dbReference type="Pfam" id="PF00328">
    <property type="entry name" value="His_Phos_2"/>
    <property type="match status" value="1"/>
</dbReference>
<dbReference type="OrthoDB" id="6509975at2759"/>
<dbReference type="GeneID" id="36569026"/>
<protein>
    <recommendedName>
        <fullName evidence="5">3-phytase</fullName>
    </recommendedName>
</protein>
<evidence type="ECO:0000313" key="3">
    <source>
        <dbReference type="EMBL" id="PSS15146.1"/>
    </source>
</evidence>